<dbReference type="InterPro" id="IPR015911">
    <property type="entry name" value="Phosphoglycerate_kinase_CS"/>
</dbReference>
<evidence type="ECO:0000256" key="4">
    <source>
        <dbReference type="ARBA" id="ARBA00022741"/>
    </source>
</evidence>
<comment type="pathway">
    <text evidence="7">Carbohydrate degradation; glycolysis; pyruvate from D-glyceraldehyde 3-phosphate: step 2/5.</text>
</comment>
<comment type="subcellular location">
    <subcellularLocation>
        <location evidence="7">Cytoplasm</location>
    </subcellularLocation>
</comment>
<evidence type="ECO:0000313" key="10">
    <source>
        <dbReference type="EMBL" id="PIU16027.1"/>
    </source>
</evidence>
<evidence type="ECO:0000256" key="6">
    <source>
        <dbReference type="ARBA" id="ARBA00022840"/>
    </source>
</evidence>
<name>A0A2M6XUY7_9BACT</name>
<feature type="binding site" evidence="7">
    <location>
        <begin position="16"/>
        <end position="18"/>
    </location>
    <ligand>
        <name>substrate</name>
    </ligand>
</feature>
<dbReference type="EMBL" id="PEXQ01000023">
    <property type="protein sequence ID" value="PIU16027.1"/>
    <property type="molecule type" value="Genomic_DNA"/>
</dbReference>
<feature type="binding site" evidence="7">
    <location>
        <position position="31"/>
    </location>
    <ligand>
        <name>substrate</name>
    </ligand>
</feature>
<keyword evidence="3 7" id="KW-0808">Transferase</keyword>
<comment type="catalytic activity">
    <reaction evidence="1 7 9">
        <text>(2R)-3-phosphoglycerate + ATP = (2R)-3-phospho-glyceroyl phosphate + ADP</text>
        <dbReference type="Rhea" id="RHEA:14801"/>
        <dbReference type="ChEBI" id="CHEBI:30616"/>
        <dbReference type="ChEBI" id="CHEBI:57604"/>
        <dbReference type="ChEBI" id="CHEBI:58272"/>
        <dbReference type="ChEBI" id="CHEBI:456216"/>
        <dbReference type="EC" id="2.7.2.3"/>
    </reaction>
</comment>
<keyword evidence="7" id="KW-0324">Glycolysis</keyword>
<dbReference type="Gene3D" id="3.40.50.1260">
    <property type="entry name" value="Phosphoglycerate kinase, N-terminal domain"/>
    <property type="match status" value="2"/>
</dbReference>
<evidence type="ECO:0000256" key="8">
    <source>
        <dbReference type="PIRSR" id="PIRSR000724-2"/>
    </source>
</evidence>
<dbReference type="InterPro" id="IPR036043">
    <property type="entry name" value="Phosphoglycerate_kinase_sf"/>
</dbReference>
<dbReference type="InterPro" id="IPR015824">
    <property type="entry name" value="Phosphoglycerate_kinase_N"/>
</dbReference>
<evidence type="ECO:0000256" key="9">
    <source>
        <dbReference type="RuleBase" id="RU000532"/>
    </source>
</evidence>
<dbReference type="GO" id="GO:0005524">
    <property type="term" value="F:ATP binding"/>
    <property type="evidence" value="ECO:0007669"/>
    <property type="project" value="UniProtKB-KW"/>
</dbReference>
<keyword evidence="5 7" id="KW-0418">Kinase</keyword>
<dbReference type="Proteomes" id="UP000229784">
    <property type="component" value="Unassembled WGS sequence"/>
</dbReference>
<dbReference type="SUPFAM" id="SSF53748">
    <property type="entry name" value="Phosphoglycerate kinase"/>
    <property type="match status" value="1"/>
</dbReference>
<accession>A0A2M6XUY7</accession>
<proteinExistence type="inferred from homology"/>
<evidence type="ECO:0000256" key="5">
    <source>
        <dbReference type="ARBA" id="ARBA00022777"/>
    </source>
</evidence>
<reference evidence="11" key="1">
    <citation type="submission" date="2017-09" db="EMBL/GenBank/DDBJ databases">
        <title>Depth-based differentiation of microbial function through sediment-hosted aquifers and enrichment of novel symbionts in the deep terrestrial subsurface.</title>
        <authorList>
            <person name="Probst A.J."/>
            <person name="Ladd B."/>
            <person name="Jarett J.K."/>
            <person name="Geller-Mcgrath D.E."/>
            <person name="Sieber C.M.K."/>
            <person name="Emerson J.B."/>
            <person name="Anantharaman K."/>
            <person name="Thomas B.C."/>
            <person name="Malmstrom R."/>
            <person name="Stieglmeier M."/>
            <person name="Klingl A."/>
            <person name="Woyke T."/>
            <person name="Ryan C.M."/>
            <person name="Banfield J.F."/>
        </authorList>
    </citation>
    <scope>NUCLEOTIDE SEQUENCE [LARGE SCALE GENOMIC DNA]</scope>
</reference>
<dbReference type="GO" id="GO:0006096">
    <property type="term" value="P:glycolytic process"/>
    <property type="evidence" value="ECO:0007669"/>
    <property type="project" value="UniProtKB-UniRule"/>
</dbReference>
<dbReference type="UniPathway" id="UPA00109">
    <property type="reaction ID" value="UER00185"/>
</dbReference>
<feature type="binding site" evidence="7">
    <location>
        <position position="118"/>
    </location>
    <ligand>
        <name>substrate</name>
    </ligand>
</feature>
<keyword evidence="7" id="KW-0963">Cytoplasm</keyword>
<dbReference type="GO" id="GO:0005829">
    <property type="term" value="C:cytosol"/>
    <property type="evidence" value="ECO:0007669"/>
    <property type="project" value="TreeGrafter"/>
</dbReference>
<dbReference type="PIRSF" id="PIRSF000724">
    <property type="entry name" value="Pgk"/>
    <property type="match status" value="1"/>
</dbReference>
<comment type="similarity">
    <text evidence="7 9">Belongs to the phosphoglycerate kinase family.</text>
</comment>
<dbReference type="PANTHER" id="PTHR11406">
    <property type="entry name" value="PHOSPHOGLYCERATE KINASE"/>
    <property type="match status" value="1"/>
</dbReference>
<evidence type="ECO:0000313" key="11">
    <source>
        <dbReference type="Proteomes" id="UP000229784"/>
    </source>
</evidence>
<dbReference type="InterPro" id="IPR001576">
    <property type="entry name" value="Phosphoglycerate_kinase"/>
</dbReference>
<comment type="subunit">
    <text evidence="7">Monomer.</text>
</comment>
<dbReference type="GO" id="GO:0004618">
    <property type="term" value="F:phosphoglycerate kinase activity"/>
    <property type="evidence" value="ECO:0007669"/>
    <property type="project" value="UniProtKB-UniRule"/>
</dbReference>
<dbReference type="GO" id="GO:0043531">
    <property type="term" value="F:ADP binding"/>
    <property type="evidence" value="ECO:0007669"/>
    <property type="project" value="TreeGrafter"/>
</dbReference>
<dbReference type="Pfam" id="PF00162">
    <property type="entry name" value="PGK"/>
    <property type="match status" value="1"/>
</dbReference>
<dbReference type="PANTHER" id="PTHR11406:SF23">
    <property type="entry name" value="PHOSPHOGLYCERATE KINASE 1, CHLOROPLASTIC-RELATED"/>
    <property type="match status" value="1"/>
</dbReference>
<gene>
    <name evidence="7 10" type="primary">pgk</name>
    <name evidence="10" type="ORF">COT20_00990</name>
</gene>
<evidence type="ECO:0000256" key="2">
    <source>
        <dbReference type="ARBA" id="ARBA00013061"/>
    </source>
</evidence>
<evidence type="ECO:0000256" key="3">
    <source>
        <dbReference type="ARBA" id="ARBA00022679"/>
    </source>
</evidence>
<dbReference type="EC" id="2.7.2.3" evidence="2 7"/>
<sequence>MENYNFYNQRVLLRCDFNVPMKSEKIADDFRLKRTLSTIIFLKKAGAKIILLSHLGEPQSIKSKRKRKAKLTLKPIGARLSNLLREKVLFSKKNKGLFVKRLIKKMKPGDILLLENLRFDIGEEQNCLKLAKSLACLADVYVNDAFGACHLNHASIAALPGHIKHFAGPELLREFQFLSRIMENPVRPLVALIGGTEVALKIRVLKKFLKRADYLLLSGELAKIVLAAKGLLVGRPFPSREEEEIIGEINLNDPRIYLPIDVLASTNLQVAHSVRQAGPATLRKDEDIFDIGPETTCLFRNIINQAGSIFWSGHLGCFKKENFSSSTKEIAQAIADSPAALRLAGGEDTIAALRHFDLADRFSFVSTSGEAMLAFLSGEKLPGLTALGL</sequence>
<feature type="binding site" evidence="7 8">
    <location>
        <position position="201"/>
    </location>
    <ligand>
        <name>ATP</name>
        <dbReference type="ChEBI" id="CHEBI:30616"/>
    </ligand>
</feature>
<feature type="binding site" evidence="8">
    <location>
        <begin position="346"/>
        <end position="349"/>
    </location>
    <ligand>
        <name>ATP</name>
        <dbReference type="ChEBI" id="CHEBI:30616"/>
    </ligand>
</feature>
<dbReference type="AlphaFoldDB" id="A0A2M6XUY7"/>
<dbReference type="HAMAP" id="MF_00145">
    <property type="entry name" value="Phosphoglyc_kinase"/>
    <property type="match status" value="1"/>
</dbReference>
<dbReference type="PROSITE" id="PS00111">
    <property type="entry name" value="PGLYCERATE_KINASE"/>
    <property type="match status" value="1"/>
</dbReference>
<dbReference type="GO" id="GO:0006094">
    <property type="term" value="P:gluconeogenesis"/>
    <property type="evidence" value="ECO:0007669"/>
    <property type="project" value="TreeGrafter"/>
</dbReference>
<keyword evidence="4 7" id="KW-0547">Nucleotide-binding</keyword>
<comment type="caution">
    <text evidence="10">The sequence shown here is derived from an EMBL/GenBank/DDBJ whole genome shotgun (WGS) entry which is preliminary data.</text>
</comment>
<protein>
    <recommendedName>
        <fullName evidence="2 7">Phosphoglycerate kinase</fullName>
        <ecNumber evidence="2 7">2.7.2.3</ecNumber>
    </recommendedName>
</protein>
<comment type="caution">
    <text evidence="7">Lacks conserved residue(s) required for the propagation of feature annotation.</text>
</comment>
<dbReference type="PRINTS" id="PR00477">
    <property type="entry name" value="PHGLYCKINASE"/>
</dbReference>
<organism evidence="10 11">
    <name type="scientific">bacterium (Candidatus Gribaldobacteria) CG08_land_8_20_14_0_20_39_15</name>
    <dbReference type="NCBI Taxonomy" id="2014273"/>
    <lineage>
        <taxon>Bacteria</taxon>
        <taxon>Candidatus Gribaldobacteria</taxon>
    </lineage>
</organism>
<evidence type="ECO:0000256" key="1">
    <source>
        <dbReference type="ARBA" id="ARBA00000642"/>
    </source>
</evidence>
<evidence type="ECO:0000256" key="7">
    <source>
        <dbReference type="HAMAP-Rule" id="MF_00145"/>
    </source>
</evidence>
<keyword evidence="6 7" id="KW-0067">ATP-binding</keyword>